<dbReference type="InterPro" id="IPR035959">
    <property type="entry name" value="RutC-like_sf"/>
</dbReference>
<dbReference type="PANTHER" id="PTHR43857">
    <property type="entry name" value="BLR7761 PROTEIN"/>
    <property type="match status" value="1"/>
</dbReference>
<sequence length="388" mass="41744">MVSVAVHPKQFPWFDYSTYSFSLGIDAGEGIYLSGHTASAYDEEAGRITIKGGMAEQARTAYEKIAAILEGAGKSFGDVVRVVEYVKPEGIERYGEAAAVREEVFGSHRPAVNTVPVKALLRPAAFIEIEITAGPVAAETSFGTGLPVARESSGVVFLPTVQAVNENGEIIGPGDVVAQTAAIFKKAKKMLETLGLGFDSVVKTLDYITPAALADYRGTGRVRKEFLGPVYPGAAGILMPRLLHPEALIQYDFIASRDKTVAVNPGWDRYEKLTYSPGVRAGKLLFLSGQGSLDPSTERVVHDGDVVAQAEYTYDNIFKVIEAAGGTPENLVKTIEYVTPAALTHYRQVGTLRAKQLSQPYPAATGLICEALLRPEMQIEVDPFAVLD</sequence>
<dbReference type="CDD" id="cd00448">
    <property type="entry name" value="YjgF_YER057c_UK114_family"/>
    <property type="match status" value="2"/>
</dbReference>
<dbReference type="Gene3D" id="3.30.1330.40">
    <property type="entry name" value="RutC-like"/>
    <property type="match status" value="3"/>
</dbReference>
<gene>
    <name evidence="1" type="ORF">METZ01_LOCUS151600</name>
</gene>
<organism evidence="1">
    <name type="scientific">marine metagenome</name>
    <dbReference type="NCBI Taxonomy" id="408172"/>
    <lineage>
        <taxon>unclassified sequences</taxon>
        <taxon>metagenomes</taxon>
        <taxon>ecological metagenomes</taxon>
    </lineage>
</organism>
<reference evidence="1" key="1">
    <citation type="submission" date="2018-05" db="EMBL/GenBank/DDBJ databases">
        <authorList>
            <person name="Lanie J.A."/>
            <person name="Ng W.-L."/>
            <person name="Kazmierczak K.M."/>
            <person name="Andrzejewski T.M."/>
            <person name="Davidsen T.M."/>
            <person name="Wayne K.J."/>
            <person name="Tettelin H."/>
            <person name="Glass J.I."/>
            <person name="Rusch D."/>
            <person name="Podicherti R."/>
            <person name="Tsui H.-C.T."/>
            <person name="Winkler M.E."/>
        </authorList>
    </citation>
    <scope>NUCLEOTIDE SEQUENCE</scope>
</reference>
<dbReference type="PANTHER" id="PTHR43857:SF1">
    <property type="entry name" value="YJGH FAMILY PROTEIN"/>
    <property type="match status" value="1"/>
</dbReference>
<name>A0A382AB23_9ZZZZ</name>
<dbReference type="SUPFAM" id="SSF55298">
    <property type="entry name" value="YjgF-like"/>
    <property type="match status" value="3"/>
</dbReference>
<dbReference type="InterPro" id="IPR006175">
    <property type="entry name" value="YjgF/YER057c/UK114"/>
</dbReference>
<dbReference type="AlphaFoldDB" id="A0A382AB23"/>
<evidence type="ECO:0000313" key="1">
    <source>
        <dbReference type="EMBL" id="SVA98746.1"/>
    </source>
</evidence>
<dbReference type="EMBL" id="UINC01024664">
    <property type="protein sequence ID" value="SVA98746.1"/>
    <property type="molecule type" value="Genomic_DNA"/>
</dbReference>
<protein>
    <submittedName>
        <fullName evidence="1">Uncharacterized protein</fullName>
    </submittedName>
</protein>
<dbReference type="Pfam" id="PF01042">
    <property type="entry name" value="Ribonuc_L-PSP"/>
    <property type="match status" value="2"/>
</dbReference>
<proteinExistence type="predicted"/>
<accession>A0A382AB23</accession>